<dbReference type="GO" id="GO:0016755">
    <property type="term" value="F:aminoacyltransferase activity"/>
    <property type="evidence" value="ECO:0007669"/>
    <property type="project" value="TreeGrafter"/>
</dbReference>
<evidence type="ECO:0000313" key="9">
    <source>
        <dbReference type="Proteomes" id="UP000000845"/>
    </source>
</evidence>
<dbReference type="KEGG" id="str:Sterm_1587"/>
<organism evidence="8 9">
    <name type="scientific">Sebaldella termitidis (strain ATCC 33386 / NCTC 11300)</name>
    <dbReference type="NCBI Taxonomy" id="526218"/>
    <lineage>
        <taxon>Bacteria</taxon>
        <taxon>Fusobacteriati</taxon>
        <taxon>Fusobacteriota</taxon>
        <taxon>Fusobacteriia</taxon>
        <taxon>Fusobacteriales</taxon>
        <taxon>Leptotrichiaceae</taxon>
        <taxon>Sebaldella</taxon>
    </lineage>
</organism>
<evidence type="ECO:0000256" key="5">
    <source>
        <dbReference type="ARBA" id="ARBA00023136"/>
    </source>
</evidence>
<evidence type="ECO:0000256" key="6">
    <source>
        <dbReference type="SAM" id="Phobius"/>
    </source>
</evidence>
<evidence type="ECO:0000256" key="4">
    <source>
        <dbReference type="ARBA" id="ARBA00022989"/>
    </source>
</evidence>
<keyword evidence="4 6" id="KW-1133">Transmembrane helix</keyword>
<dbReference type="Pfam" id="PF09924">
    <property type="entry name" value="LPG_synthase_C"/>
    <property type="match status" value="1"/>
</dbReference>
<dbReference type="NCBIfam" id="NF033480">
    <property type="entry name" value="bifunc_MprF"/>
    <property type="match status" value="1"/>
</dbReference>
<feature type="transmembrane region" description="Helical" evidence="6">
    <location>
        <begin position="254"/>
        <end position="273"/>
    </location>
</feature>
<evidence type="ECO:0000256" key="1">
    <source>
        <dbReference type="ARBA" id="ARBA00004651"/>
    </source>
</evidence>
<evidence type="ECO:0000256" key="2">
    <source>
        <dbReference type="ARBA" id="ARBA00022475"/>
    </source>
</evidence>
<proteinExistence type="predicted"/>
<dbReference type="eggNOG" id="COG2898">
    <property type="taxonomic scope" value="Bacteria"/>
</dbReference>
<feature type="transmembrane region" description="Helical" evidence="6">
    <location>
        <begin position="452"/>
        <end position="473"/>
    </location>
</feature>
<dbReference type="eggNOG" id="COG0392">
    <property type="taxonomic scope" value="Bacteria"/>
</dbReference>
<keyword evidence="3 6" id="KW-0812">Transmembrane</keyword>
<name>D1AI62_SEBTE</name>
<evidence type="ECO:0000256" key="3">
    <source>
        <dbReference type="ARBA" id="ARBA00022692"/>
    </source>
</evidence>
<dbReference type="SUPFAM" id="SSF55729">
    <property type="entry name" value="Acyl-CoA N-acyltransferases (Nat)"/>
    <property type="match status" value="1"/>
</dbReference>
<evidence type="ECO:0000313" key="8">
    <source>
        <dbReference type="EMBL" id="ACZ08446.1"/>
    </source>
</evidence>
<dbReference type="PANTHER" id="PTHR34697">
    <property type="entry name" value="PHOSPHATIDYLGLYCEROL LYSYLTRANSFERASE"/>
    <property type="match status" value="1"/>
</dbReference>
<feature type="transmembrane region" description="Helical" evidence="6">
    <location>
        <begin position="329"/>
        <end position="348"/>
    </location>
</feature>
<dbReference type="PANTHER" id="PTHR34697:SF2">
    <property type="entry name" value="PHOSPHATIDYLGLYCEROL LYSYLTRANSFERASE"/>
    <property type="match status" value="1"/>
</dbReference>
<dbReference type="EMBL" id="CP001739">
    <property type="protein sequence ID" value="ACZ08446.1"/>
    <property type="molecule type" value="Genomic_DNA"/>
</dbReference>
<feature type="transmembrane region" description="Helical" evidence="6">
    <location>
        <begin position="360"/>
        <end position="392"/>
    </location>
</feature>
<feature type="transmembrane region" description="Helical" evidence="6">
    <location>
        <begin position="6"/>
        <end position="25"/>
    </location>
</feature>
<feature type="transmembrane region" description="Helical" evidence="6">
    <location>
        <begin position="175"/>
        <end position="198"/>
    </location>
</feature>
<dbReference type="STRING" id="526218.Sterm_1587"/>
<accession>D1AI62</accession>
<keyword evidence="5 6" id="KW-0472">Membrane</keyword>
<feature type="transmembrane region" description="Helical" evidence="6">
    <location>
        <begin position="37"/>
        <end position="59"/>
    </location>
</feature>
<keyword evidence="2" id="KW-1003">Cell membrane</keyword>
<reference evidence="9" key="1">
    <citation type="submission" date="2009-09" db="EMBL/GenBank/DDBJ databases">
        <title>The complete chromosome of Sebaldella termitidis ATCC 33386.</title>
        <authorList>
            <consortium name="US DOE Joint Genome Institute (JGI-PGF)"/>
            <person name="Lucas S."/>
            <person name="Copeland A."/>
            <person name="Lapidus A."/>
            <person name="Glavina del Rio T."/>
            <person name="Dalin E."/>
            <person name="Tice H."/>
            <person name="Bruce D."/>
            <person name="Goodwin L."/>
            <person name="Pitluck S."/>
            <person name="Kyrpides N."/>
            <person name="Mavromatis K."/>
            <person name="Ivanova N."/>
            <person name="Mikhailova N."/>
            <person name="Sims D."/>
            <person name="Meincke L."/>
            <person name="Brettin T."/>
            <person name="Detter J.C."/>
            <person name="Han C."/>
            <person name="Larimer F."/>
            <person name="Land M."/>
            <person name="Hauser L."/>
            <person name="Markowitz V."/>
            <person name="Cheng J.F."/>
            <person name="Hugenholtz P."/>
            <person name="Woyke T."/>
            <person name="Wu D."/>
            <person name="Eisen J.A."/>
        </authorList>
    </citation>
    <scope>NUCLEOTIDE SEQUENCE [LARGE SCALE GENOMIC DNA]</scope>
    <source>
        <strain evidence="9">ATCC 33386 / NCTC 11300</strain>
    </source>
</reference>
<feature type="transmembrane region" description="Helical" evidence="6">
    <location>
        <begin position="118"/>
        <end position="139"/>
    </location>
</feature>
<gene>
    <name evidence="8" type="ordered locus">Sterm_1587</name>
</gene>
<feature type="domain" description="Phosphatidylglycerol lysyltransferase C-terminal" evidence="7">
    <location>
        <begin position="497"/>
        <end position="788"/>
    </location>
</feature>
<protein>
    <recommendedName>
        <fullName evidence="7">Phosphatidylglycerol lysyltransferase C-terminal domain-containing protein</fullName>
    </recommendedName>
</protein>
<dbReference type="GO" id="GO:0055091">
    <property type="term" value="P:phospholipid homeostasis"/>
    <property type="evidence" value="ECO:0007669"/>
    <property type="project" value="TreeGrafter"/>
</dbReference>
<feature type="transmembrane region" description="Helical" evidence="6">
    <location>
        <begin position="412"/>
        <end position="431"/>
    </location>
</feature>
<dbReference type="InterPro" id="IPR016181">
    <property type="entry name" value="Acyl_CoA_acyltransferase"/>
</dbReference>
<comment type="subcellular location">
    <subcellularLocation>
        <location evidence="1">Cell membrane</location>
        <topology evidence="1">Multi-pass membrane protein</topology>
    </subcellularLocation>
</comment>
<dbReference type="AlphaFoldDB" id="D1AI62"/>
<dbReference type="GO" id="GO:0005886">
    <property type="term" value="C:plasma membrane"/>
    <property type="evidence" value="ECO:0007669"/>
    <property type="project" value="UniProtKB-SubCell"/>
</dbReference>
<reference evidence="8 9" key="2">
    <citation type="journal article" date="2010" name="Stand. Genomic Sci.">
        <title>Complete genome sequence of Sebaldella termitidis type strain (NCTC 11300).</title>
        <authorList>
            <person name="Harmon-Smith M."/>
            <person name="Celia L."/>
            <person name="Chertkov O."/>
            <person name="Lapidus A."/>
            <person name="Copeland A."/>
            <person name="Glavina Del Rio T."/>
            <person name="Nolan M."/>
            <person name="Lucas S."/>
            <person name="Tice H."/>
            <person name="Cheng J.F."/>
            <person name="Han C."/>
            <person name="Detter J.C."/>
            <person name="Bruce D."/>
            <person name="Goodwin L."/>
            <person name="Pitluck S."/>
            <person name="Pati A."/>
            <person name="Liolios K."/>
            <person name="Ivanova N."/>
            <person name="Mavromatis K."/>
            <person name="Mikhailova N."/>
            <person name="Chen A."/>
            <person name="Palaniappan K."/>
            <person name="Land M."/>
            <person name="Hauser L."/>
            <person name="Chang Y.J."/>
            <person name="Jeffries C.D."/>
            <person name="Brettin T."/>
            <person name="Goker M."/>
            <person name="Beck B."/>
            <person name="Bristow J."/>
            <person name="Eisen J.A."/>
            <person name="Markowitz V."/>
            <person name="Hugenholtz P."/>
            <person name="Kyrpides N.C."/>
            <person name="Klenk H.P."/>
            <person name="Chen F."/>
        </authorList>
    </citation>
    <scope>NUCLEOTIDE SEQUENCE [LARGE SCALE GENOMIC DNA]</scope>
    <source>
        <strain evidence="9">ATCC 33386 / NCTC 11300</strain>
    </source>
</reference>
<evidence type="ECO:0000259" key="7">
    <source>
        <dbReference type="Pfam" id="PF09924"/>
    </source>
</evidence>
<keyword evidence="9" id="KW-1185">Reference proteome</keyword>
<dbReference type="RefSeq" id="WP_012861042.1">
    <property type="nucleotide sequence ID" value="NC_013517.1"/>
</dbReference>
<dbReference type="Proteomes" id="UP000000845">
    <property type="component" value="Chromosome"/>
</dbReference>
<feature type="transmembrane region" description="Helical" evidence="6">
    <location>
        <begin position="145"/>
        <end position="163"/>
    </location>
</feature>
<dbReference type="HOGENOM" id="CLU_008255_7_0_0"/>
<sequence>MKKKVILILKLLFFVLILFLLYRELKNYNIRHIIEVVNEYSISVIILGLLTAGLNYFILTFYDLLALRNEDEKLSFKKIIPVSFTAFAFGNSLGFSGISSSAIRLRLYGALKIPEGKIIKISLFTMVSFWVGLITAAAVSAAVNMKIYAVPLIILLMIYCWKIPDIKKLSIKRSIVLKQLIVGFIDWAAAGLVLYIFLPERPDFFLFLGIFCLAQFAGVVSNLPGGIGTFEFVFLKLLGSSNGILAAIFLYRVIYYLVPLLGAIITYLVLEFTKKAEKITKTYEFLIPILLAAFCFTSGMILLISGAIPPAISRITFLEKIIPLGVLEISHFLGSIIGIVLILLSYAIKNRINLAYRVSVCALVFGIFSLLFKGAGYGTVMVLIFVLILLIPSKKFFYRKSSLFHNGINPEWTVLIIMVLISSIWLGLFSYKQTPYSSLLWWQFEFHKGAPRVLRMIFAIGLFTFIFSVIKILRPVPQEKYTVLNDSREAVDEIMKTSSDSESNLVYLNDKRIYFSDNKKAFLMYGKYQNTRIVMGDPIGNESEISEIIWDYFLETKNSLESLIFYEVGKENLHYYLDIGLTILKIGEEALVNLENFSLKGDKKKTLRYTYNKLTKEEYEMKIIKKEDIEPYLDELERISDIWLKTKSVKEKSFSLGNFTKEYMRNFDTAVIIKDNEIYAFANLFYSGDKNEISIDLMRYDADKAPNGIMDFLFMKIMEHGKENEFKYFNLGMAPLSGIEDKNTGLVNLWNKAGIFIYKHGNHFYNFDGLKKFKNKFDPEWKPKYVAFYGNPLKIVSNTVSLISGGMKGFFKK</sequence>
<dbReference type="InterPro" id="IPR051211">
    <property type="entry name" value="PG_lysyltransferase"/>
</dbReference>
<feature type="transmembrane region" description="Helical" evidence="6">
    <location>
        <begin position="285"/>
        <end position="309"/>
    </location>
</feature>
<dbReference type="InterPro" id="IPR024320">
    <property type="entry name" value="LPG_synthase_C"/>
</dbReference>
<feature type="transmembrane region" description="Helical" evidence="6">
    <location>
        <begin position="79"/>
        <end position="98"/>
    </location>
</feature>